<reference evidence="2 3" key="1">
    <citation type="submission" date="2017-03" db="EMBL/GenBank/DDBJ databases">
        <title>Genomes of endolithic fungi from Antarctica.</title>
        <authorList>
            <person name="Coleine C."/>
            <person name="Masonjones S."/>
            <person name="Stajich J.E."/>
        </authorList>
    </citation>
    <scope>NUCLEOTIDE SEQUENCE [LARGE SCALE GENOMIC DNA]</scope>
    <source>
        <strain evidence="2 3">CCFEE 6314</strain>
    </source>
</reference>
<feature type="region of interest" description="Disordered" evidence="1">
    <location>
        <begin position="118"/>
        <end position="206"/>
    </location>
</feature>
<dbReference type="OrthoDB" id="10300231at2759"/>
<comment type="caution">
    <text evidence="2">The sequence shown here is derived from an EMBL/GenBank/DDBJ whole genome shotgun (WGS) entry which is preliminary data.</text>
</comment>
<gene>
    <name evidence="2" type="ORF">B0A52_07880</name>
</gene>
<protein>
    <submittedName>
        <fullName evidence="2">Uncharacterized protein</fullName>
    </submittedName>
</protein>
<feature type="compositionally biased region" description="Basic and acidic residues" evidence="1">
    <location>
        <begin position="166"/>
        <end position="183"/>
    </location>
</feature>
<feature type="compositionally biased region" description="Polar residues" evidence="1">
    <location>
        <begin position="118"/>
        <end position="134"/>
    </location>
</feature>
<dbReference type="EMBL" id="NAJM01000045">
    <property type="protein sequence ID" value="RVX67757.1"/>
    <property type="molecule type" value="Genomic_DNA"/>
</dbReference>
<evidence type="ECO:0000313" key="3">
    <source>
        <dbReference type="Proteomes" id="UP000288859"/>
    </source>
</evidence>
<dbReference type="AlphaFoldDB" id="A0A438MVJ3"/>
<evidence type="ECO:0000313" key="2">
    <source>
        <dbReference type="EMBL" id="RVX67757.1"/>
    </source>
</evidence>
<feature type="compositionally biased region" description="Basic and acidic residues" evidence="1">
    <location>
        <begin position="140"/>
        <end position="150"/>
    </location>
</feature>
<sequence length="326" mass="36788">MFLEHQKQRTLEKAQLKTQDRNSRLTMANLLYSLPNLSFRISMSSFRSLPTRVGNEDQDQPEVPMAERRRGGFFELVQHQDLLTYRYAENDHRHLSVPGFTWRQTEFHQTLHQGTLNNLDGSVSTQDNSQQLWESGSDCDSDKENQDPERPSQGMKAFEDENWDEDSNKVNRDPEQRDGEDGVNRGQASRESSTEKPPVRVYQDSKRRRLLQALSDKSQVGTGIASIKQAAKTKVSRAIRTVSDSNLMGKVSNLFSGLSLGRNAVNGKEARRVVSAPAELFPRVAKRGERNDTGTARHSRFLAGRTDAIASVSRKPLCEIQGDDLA</sequence>
<accession>A0A438MVJ3</accession>
<dbReference type="Proteomes" id="UP000288859">
    <property type="component" value="Unassembled WGS sequence"/>
</dbReference>
<name>A0A438MVJ3_EXOME</name>
<dbReference type="VEuPathDB" id="FungiDB:PV10_02891"/>
<organism evidence="2 3">
    <name type="scientific">Exophiala mesophila</name>
    <name type="common">Black yeast-like fungus</name>
    <dbReference type="NCBI Taxonomy" id="212818"/>
    <lineage>
        <taxon>Eukaryota</taxon>
        <taxon>Fungi</taxon>
        <taxon>Dikarya</taxon>
        <taxon>Ascomycota</taxon>
        <taxon>Pezizomycotina</taxon>
        <taxon>Eurotiomycetes</taxon>
        <taxon>Chaetothyriomycetidae</taxon>
        <taxon>Chaetothyriales</taxon>
        <taxon>Herpotrichiellaceae</taxon>
        <taxon>Exophiala</taxon>
    </lineage>
</organism>
<evidence type="ECO:0000256" key="1">
    <source>
        <dbReference type="SAM" id="MobiDB-lite"/>
    </source>
</evidence>
<proteinExistence type="predicted"/>